<name>A0AAP5UCW7_9LACT</name>
<proteinExistence type="predicted"/>
<gene>
    <name evidence="1" type="ORF">P7I04_02045</name>
</gene>
<accession>A0AAP5UCW7</accession>
<evidence type="ECO:0000313" key="2">
    <source>
        <dbReference type="Proteomes" id="UP001250218"/>
    </source>
</evidence>
<organism evidence="1 2">
    <name type="scientific">Lactococcus lactis</name>
    <dbReference type="NCBI Taxonomy" id="1358"/>
    <lineage>
        <taxon>Bacteria</taxon>
        <taxon>Bacillati</taxon>
        <taxon>Bacillota</taxon>
        <taxon>Bacilli</taxon>
        <taxon>Lactobacillales</taxon>
        <taxon>Streptococcaceae</taxon>
        <taxon>Lactococcus</taxon>
    </lineage>
</organism>
<protein>
    <submittedName>
        <fullName evidence="1">Uncharacterized protein</fullName>
    </submittedName>
</protein>
<sequence length="238" mass="27346">MVQEVFTDEEAQAIVDTLILGNNEYLEERASKKNSMAVSGGYAWTRPNHLDDSFAKAGLPFISEYKLKTAGESWQYLEFHASNDNKKTMLIIKNKPRLEATYESKSHKHSQYLIDCASINSNIAKKEPFKGVEEKIQLELFADFPDFSKNTVKEQFKEFQAFYVIVYEVDQSKHITKVEVVMPNPHTQVLERVQDLSNCLRESEITQYESVELQDLPEEAPLLSEEYGYVAKEGEEAQ</sequence>
<dbReference type="EMBL" id="JARQDL010000001">
    <property type="protein sequence ID" value="MDT2944815.1"/>
    <property type="molecule type" value="Genomic_DNA"/>
</dbReference>
<comment type="caution">
    <text evidence="1">The sequence shown here is derived from an EMBL/GenBank/DDBJ whole genome shotgun (WGS) entry which is preliminary data.</text>
</comment>
<reference evidence="1" key="1">
    <citation type="submission" date="2023-03" db="EMBL/GenBank/DDBJ databases">
        <authorList>
            <person name="Shen W."/>
            <person name="Cai J."/>
        </authorList>
    </citation>
    <scope>NUCLEOTIDE SEQUENCE</scope>
    <source>
        <strain evidence="1">Y37</strain>
    </source>
</reference>
<dbReference type="RefSeq" id="WP_311802174.1">
    <property type="nucleotide sequence ID" value="NZ_JARQCJ010000002.1"/>
</dbReference>
<evidence type="ECO:0000313" key="1">
    <source>
        <dbReference type="EMBL" id="MDT2944815.1"/>
    </source>
</evidence>
<dbReference type="Proteomes" id="UP001250218">
    <property type="component" value="Unassembled WGS sequence"/>
</dbReference>
<dbReference type="AlphaFoldDB" id="A0AAP5UCW7"/>